<organism evidence="1">
    <name type="scientific">Sesamum radiatum</name>
    <name type="common">Black benniseed</name>
    <dbReference type="NCBI Taxonomy" id="300843"/>
    <lineage>
        <taxon>Eukaryota</taxon>
        <taxon>Viridiplantae</taxon>
        <taxon>Streptophyta</taxon>
        <taxon>Embryophyta</taxon>
        <taxon>Tracheophyta</taxon>
        <taxon>Spermatophyta</taxon>
        <taxon>Magnoliopsida</taxon>
        <taxon>eudicotyledons</taxon>
        <taxon>Gunneridae</taxon>
        <taxon>Pentapetalae</taxon>
        <taxon>asterids</taxon>
        <taxon>lamiids</taxon>
        <taxon>Lamiales</taxon>
        <taxon>Pedaliaceae</taxon>
        <taxon>Sesamum</taxon>
    </lineage>
</organism>
<dbReference type="AlphaFoldDB" id="A0AAW2W6N4"/>
<dbReference type="EMBL" id="JACGWJ010000002">
    <property type="protein sequence ID" value="KAL0437517.1"/>
    <property type="molecule type" value="Genomic_DNA"/>
</dbReference>
<dbReference type="SUPFAM" id="SSF56219">
    <property type="entry name" value="DNase I-like"/>
    <property type="match status" value="1"/>
</dbReference>
<dbReference type="InterPro" id="IPR036691">
    <property type="entry name" value="Endo/exonu/phosph_ase_sf"/>
</dbReference>
<name>A0AAW2W6N4_SESRA</name>
<proteinExistence type="predicted"/>
<protein>
    <submittedName>
        <fullName evidence="1">Uncharacterized protein</fullName>
    </submittedName>
</protein>
<gene>
    <name evidence="1" type="ORF">Sradi_0459600</name>
</gene>
<sequence>MVENRPLDTIIIRHEVVISTVSAPLAQNLPLEVVRSKQIDFFYKRSLRRGGGFDSFGGPSNEGVAASSLLHGSRSDELVSHAQSLDVNHFDKPKRRLIIYGPLPPSPGPGELQPIKPASLTIDTESKPTYLIFSPHFSTSGPLSKSALSPAHFHSTSLSVLEYLFDLHPSFLIQPSINPETDSHQLPPSTLPFCPALSQFPSNSDTLIPTERKSMRPSNIVLRLGINASITKRKLLRSLFAGSNSRSVKKVLEFSLVNGSLCSSVEKIWIESVKRSLDMFRVFVESVGLSGRLAMLWKRFLDVTLMSLSKNHIDILVSSTDRDADVGRRTGFWELLRSLHQRSLVPWLCFGDFNAIHFPHERKSATQFPPWQIRDFVRR</sequence>
<reference evidence="1" key="2">
    <citation type="journal article" date="2024" name="Plant">
        <title>Genomic evolution and insights into agronomic trait innovations of Sesamum species.</title>
        <authorList>
            <person name="Miao H."/>
            <person name="Wang L."/>
            <person name="Qu L."/>
            <person name="Liu H."/>
            <person name="Sun Y."/>
            <person name="Le M."/>
            <person name="Wang Q."/>
            <person name="Wei S."/>
            <person name="Zheng Y."/>
            <person name="Lin W."/>
            <person name="Duan Y."/>
            <person name="Cao H."/>
            <person name="Xiong S."/>
            <person name="Wang X."/>
            <person name="Wei L."/>
            <person name="Li C."/>
            <person name="Ma Q."/>
            <person name="Ju M."/>
            <person name="Zhao R."/>
            <person name="Li G."/>
            <person name="Mu C."/>
            <person name="Tian Q."/>
            <person name="Mei H."/>
            <person name="Zhang T."/>
            <person name="Gao T."/>
            <person name="Zhang H."/>
        </authorList>
    </citation>
    <scope>NUCLEOTIDE SEQUENCE</scope>
    <source>
        <strain evidence="1">G02</strain>
    </source>
</reference>
<reference evidence="1" key="1">
    <citation type="submission" date="2020-06" db="EMBL/GenBank/DDBJ databases">
        <authorList>
            <person name="Li T."/>
            <person name="Hu X."/>
            <person name="Zhang T."/>
            <person name="Song X."/>
            <person name="Zhang H."/>
            <person name="Dai N."/>
            <person name="Sheng W."/>
            <person name="Hou X."/>
            <person name="Wei L."/>
        </authorList>
    </citation>
    <scope>NUCLEOTIDE SEQUENCE</scope>
    <source>
        <strain evidence="1">G02</strain>
        <tissue evidence="1">Leaf</tissue>
    </source>
</reference>
<evidence type="ECO:0000313" key="1">
    <source>
        <dbReference type="EMBL" id="KAL0437517.1"/>
    </source>
</evidence>
<comment type="caution">
    <text evidence="1">The sequence shown here is derived from an EMBL/GenBank/DDBJ whole genome shotgun (WGS) entry which is preliminary data.</text>
</comment>
<accession>A0AAW2W6N4</accession>